<accession>A0A5J9VRK5</accession>
<dbReference type="EMBL" id="RWGY01000007">
    <property type="protein sequence ID" value="TVU38186.1"/>
    <property type="molecule type" value="Genomic_DNA"/>
</dbReference>
<organism evidence="1 2">
    <name type="scientific">Eragrostis curvula</name>
    <name type="common">weeping love grass</name>
    <dbReference type="NCBI Taxonomy" id="38414"/>
    <lineage>
        <taxon>Eukaryota</taxon>
        <taxon>Viridiplantae</taxon>
        <taxon>Streptophyta</taxon>
        <taxon>Embryophyta</taxon>
        <taxon>Tracheophyta</taxon>
        <taxon>Spermatophyta</taxon>
        <taxon>Magnoliopsida</taxon>
        <taxon>Liliopsida</taxon>
        <taxon>Poales</taxon>
        <taxon>Poaceae</taxon>
        <taxon>PACMAD clade</taxon>
        <taxon>Chloridoideae</taxon>
        <taxon>Eragrostideae</taxon>
        <taxon>Eragrostidinae</taxon>
        <taxon>Eragrostis</taxon>
    </lineage>
</organism>
<evidence type="ECO:0000313" key="2">
    <source>
        <dbReference type="Proteomes" id="UP000324897"/>
    </source>
</evidence>
<dbReference type="Gramene" id="TVU38186">
    <property type="protein sequence ID" value="TVU38186"/>
    <property type="gene ID" value="EJB05_11542"/>
</dbReference>
<reference evidence="1 2" key="1">
    <citation type="journal article" date="2019" name="Sci. Rep.">
        <title>A high-quality genome of Eragrostis curvula grass provides insights into Poaceae evolution and supports new strategies to enhance forage quality.</title>
        <authorList>
            <person name="Carballo J."/>
            <person name="Santos B.A.C.M."/>
            <person name="Zappacosta D."/>
            <person name="Garbus I."/>
            <person name="Selva J.P."/>
            <person name="Gallo C.A."/>
            <person name="Diaz A."/>
            <person name="Albertini E."/>
            <person name="Caccamo M."/>
            <person name="Echenique V."/>
        </authorList>
    </citation>
    <scope>NUCLEOTIDE SEQUENCE [LARGE SCALE GENOMIC DNA]</scope>
    <source>
        <strain evidence="2">cv. Victoria</strain>
        <tissue evidence="1">Leaf</tissue>
    </source>
</reference>
<protein>
    <submittedName>
        <fullName evidence="1">Uncharacterized protein</fullName>
    </submittedName>
</protein>
<sequence length="71" mass="7813">MWKRKNLPLICFRVCYILEPPAGRGPARSPPLDSSGSASLIIVVPLQQQHGQVLAAAGSGRSFFVRWLGYF</sequence>
<gene>
    <name evidence="1" type="ORF">EJB05_11542</name>
</gene>
<comment type="caution">
    <text evidence="1">The sequence shown here is derived from an EMBL/GenBank/DDBJ whole genome shotgun (WGS) entry which is preliminary data.</text>
</comment>
<dbReference type="Proteomes" id="UP000324897">
    <property type="component" value="Chromosome 4"/>
</dbReference>
<evidence type="ECO:0000313" key="1">
    <source>
        <dbReference type="EMBL" id="TVU38186.1"/>
    </source>
</evidence>
<dbReference type="AlphaFoldDB" id="A0A5J9VRK5"/>
<proteinExistence type="predicted"/>
<name>A0A5J9VRK5_9POAL</name>
<feature type="non-terminal residue" evidence="1">
    <location>
        <position position="1"/>
    </location>
</feature>
<keyword evidence="2" id="KW-1185">Reference proteome</keyword>